<sequence length="139" mass="15530">MRYVGIGVELEGSGFVLFSFIFLSIATCPEFTLLLCISATPSKKLKLSQGSDDPEKYLVILDLMLANEYMDSNKSLEPLYADVMQQAGSSESQITSYLTYIFFAWLTKEQAKKLSFDDRVFEVSPEGVYVPPKSRNGIA</sequence>
<dbReference type="Proteomes" id="UP000595140">
    <property type="component" value="Unassembled WGS sequence"/>
</dbReference>
<name>A0A484MED8_9ASTE</name>
<keyword evidence="1" id="KW-0472">Membrane</keyword>
<reference evidence="2 3" key="1">
    <citation type="submission" date="2018-04" db="EMBL/GenBank/DDBJ databases">
        <authorList>
            <person name="Vogel A."/>
        </authorList>
    </citation>
    <scope>NUCLEOTIDE SEQUENCE [LARGE SCALE GENOMIC DNA]</scope>
</reference>
<keyword evidence="1" id="KW-0812">Transmembrane</keyword>
<protein>
    <recommendedName>
        <fullName evidence="4">Inhibitor I9 domain-containing protein</fullName>
    </recommendedName>
</protein>
<feature type="transmembrane region" description="Helical" evidence="1">
    <location>
        <begin position="15"/>
        <end position="37"/>
    </location>
</feature>
<dbReference type="AlphaFoldDB" id="A0A484MED8"/>
<accession>A0A484MED8</accession>
<gene>
    <name evidence="2" type="ORF">CCAM_LOCUS29097</name>
</gene>
<evidence type="ECO:0000256" key="1">
    <source>
        <dbReference type="SAM" id="Phobius"/>
    </source>
</evidence>
<evidence type="ECO:0008006" key="4">
    <source>
        <dbReference type="Google" id="ProtNLM"/>
    </source>
</evidence>
<keyword evidence="3" id="KW-1185">Reference proteome</keyword>
<proteinExistence type="predicted"/>
<organism evidence="2 3">
    <name type="scientific">Cuscuta campestris</name>
    <dbReference type="NCBI Taxonomy" id="132261"/>
    <lineage>
        <taxon>Eukaryota</taxon>
        <taxon>Viridiplantae</taxon>
        <taxon>Streptophyta</taxon>
        <taxon>Embryophyta</taxon>
        <taxon>Tracheophyta</taxon>
        <taxon>Spermatophyta</taxon>
        <taxon>Magnoliopsida</taxon>
        <taxon>eudicotyledons</taxon>
        <taxon>Gunneridae</taxon>
        <taxon>Pentapetalae</taxon>
        <taxon>asterids</taxon>
        <taxon>lamiids</taxon>
        <taxon>Solanales</taxon>
        <taxon>Convolvulaceae</taxon>
        <taxon>Cuscuteae</taxon>
        <taxon>Cuscuta</taxon>
        <taxon>Cuscuta subgen. Grammica</taxon>
        <taxon>Cuscuta sect. Cleistogrammica</taxon>
    </lineage>
</organism>
<dbReference type="EMBL" id="OOIL02003368">
    <property type="protein sequence ID" value="VFQ87321.1"/>
    <property type="molecule type" value="Genomic_DNA"/>
</dbReference>
<keyword evidence="1" id="KW-1133">Transmembrane helix</keyword>
<evidence type="ECO:0000313" key="3">
    <source>
        <dbReference type="Proteomes" id="UP000595140"/>
    </source>
</evidence>
<evidence type="ECO:0000313" key="2">
    <source>
        <dbReference type="EMBL" id="VFQ87321.1"/>
    </source>
</evidence>